<dbReference type="EMBL" id="CP122959">
    <property type="protein sequence ID" value="WGI19767.1"/>
    <property type="molecule type" value="Genomic_DNA"/>
</dbReference>
<protein>
    <submittedName>
        <fullName evidence="1">Uncharacterized protein</fullName>
    </submittedName>
</protein>
<evidence type="ECO:0000313" key="1">
    <source>
        <dbReference type="EMBL" id="WGI19767.1"/>
    </source>
</evidence>
<gene>
    <name evidence="1" type="ORF">QBD03_03390</name>
</gene>
<name>A0AAF0GTZ0_LATSK</name>
<accession>A0AAF0GTZ0</accession>
<dbReference type="Proteomes" id="UP001179858">
    <property type="component" value="Chromosome"/>
</dbReference>
<sequence length="117" mass="13072">MIAIKQGDVTMKEAILIYTTLPLIIGSNFSSHHEQEFVMHLNTALAAKQLDWHVSLDESFGDSQAIKGKKPDALILKNGLQHQFDRHAFDQNQIYQLGALELSTLSTRSVVAFLANH</sequence>
<dbReference type="AlphaFoldDB" id="A0AAF0GTZ0"/>
<proteinExistence type="predicted"/>
<evidence type="ECO:0000313" key="2">
    <source>
        <dbReference type="Proteomes" id="UP001179858"/>
    </source>
</evidence>
<organism evidence="1 2">
    <name type="scientific">Latilactobacillus sakei</name>
    <name type="common">Lactobacillus sakei</name>
    <dbReference type="NCBI Taxonomy" id="1599"/>
    <lineage>
        <taxon>Bacteria</taxon>
        <taxon>Bacillati</taxon>
        <taxon>Bacillota</taxon>
        <taxon>Bacilli</taxon>
        <taxon>Lactobacillales</taxon>
        <taxon>Lactobacillaceae</taxon>
        <taxon>Latilactobacillus</taxon>
    </lineage>
</organism>
<reference evidence="1" key="1">
    <citation type="submission" date="2023-04" db="EMBL/GenBank/DDBJ databases">
        <title>Novel strain of Lactilactobacillus sakei and use thereof.</title>
        <authorList>
            <person name="Kim S.Y."/>
        </authorList>
    </citation>
    <scope>NUCLEOTIDE SEQUENCE</scope>
    <source>
        <strain evidence="1">HUP1</strain>
    </source>
</reference>
<dbReference type="RefSeq" id="WP_280103197.1">
    <property type="nucleotide sequence ID" value="NZ_CP122959.1"/>
</dbReference>